<comment type="caution">
    <text evidence="1">The sequence shown here is derived from an EMBL/GenBank/DDBJ whole genome shotgun (WGS) entry which is preliminary data.</text>
</comment>
<reference evidence="1" key="1">
    <citation type="submission" date="2021-02" db="EMBL/GenBank/DDBJ databases">
        <authorList>
            <person name="Palmer J.M."/>
        </authorList>
    </citation>
    <scope>NUCLEOTIDE SEQUENCE</scope>
    <source>
        <strain evidence="1">SCRP23</strain>
    </source>
</reference>
<evidence type="ECO:0008006" key="3">
    <source>
        <dbReference type="Google" id="ProtNLM"/>
    </source>
</evidence>
<accession>A0A8T1VWG6</accession>
<keyword evidence="2" id="KW-1185">Reference proteome</keyword>
<sequence>MSFEFGLSDDYVKQLFGMKGLTGEKLTSHKNYKHYEWVRHKKEGQMMGKWLDRWSDDLTPRPTFKVWEHFGLEAMALRNVPLSDIKKTPGFASYERYVKGFDYYVMRWRKSSYPRKIQIPREASRTEMLAKAEIWGKTQMTDDYVLYALGLNKMSRERLAVNDDYNHVFKRFKEVQAEAKMKV</sequence>
<dbReference type="AlphaFoldDB" id="A0A8T1VWG6"/>
<dbReference type="Proteomes" id="UP000693981">
    <property type="component" value="Unassembled WGS sequence"/>
</dbReference>
<evidence type="ECO:0000313" key="1">
    <source>
        <dbReference type="EMBL" id="KAG7383904.1"/>
    </source>
</evidence>
<protein>
    <recommendedName>
        <fullName evidence="3">RxLR effector protein</fullName>
    </recommendedName>
</protein>
<name>A0A8T1VWG6_9STRA</name>
<proteinExistence type="predicted"/>
<gene>
    <name evidence="1" type="ORF">PHYBOEH_009731</name>
</gene>
<organism evidence="1 2">
    <name type="scientific">Phytophthora boehmeriae</name>
    <dbReference type="NCBI Taxonomy" id="109152"/>
    <lineage>
        <taxon>Eukaryota</taxon>
        <taxon>Sar</taxon>
        <taxon>Stramenopiles</taxon>
        <taxon>Oomycota</taxon>
        <taxon>Peronosporomycetes</taxon>
        <taxon>Peronosporales</taxon>
        <taxon>Peronosporaceae</taxon>
        <taxon>Phytophthora</taxon>
    </lineage>
</organism>
<evidence type="ECO:0000313" key="2">
    <source>
        <dbReference type="Proteomes" id="UP000693981"/>
    </source>
</evidence>
<dbReference type="EMBL" id="JAGDFL010000624">
    <property type="protein sequence ID" value="KAG7383904.1"/>
    <property type="molecule type" value="Genomic_DNA"/>
</dbReference>
<dbReference type="OrthoDB" id="128682at2759"/>